<comment type="caution">
    <text evidence="10">The sequence shown here is derived from an EMBL/GenBank/DDBJ whole genome shotgun (WGS) entry which is preliminary data.</text>
</comment>
<organism evidence="10 11">
    <name type="scientific">Flavobacterium akiainvivens</name>
    <dbReference type="NCBI Taxonomy" id="1202724"/>
    <lineage>
        <taxon>Bacteria</taxon>
        <taxon>Pseudomonadati</taxon>
        <taxon>Bacteroidota</taxon>
        <taxon>Flavobacteriia</taxon>
        <taxon>Flavobacteriales</taxon>
        <taxon>Flavobacteriaceae</taxon>
        <taxon>Flavobacterium</taxon>
    </lineage>
</organism>
<evidence type="ECO:0000259" key="9">
    <source>
        <dbReference type="PROSITE" id="PS52035"/>
    </source>
</evidence>
<proteinExistence type="inferred from homology"/>
<dbReference type="PANTHER" id="PTHR11705">
    <property type="entry name" value="PROTEASE FAMILY M14 CARBOXYPEPTIDASE A,B"/>
    <property type="match status" value="1"/>
</dbReference>
<dbReference type="GO" id="GO:0005615">
    <property type="term" value="C:extracellular space"/>
    <property type="evidence" value="ECO:0007669"/>
    <property type="project" value="TreeGrafter"/>
</dbReference>
<dbReference type="EMBL" id="LIYD01000005">
    <property type="protein sequence ID" value="KOS05462.1"/>
    <property type="molecule type" value="Genomic_DNA"/>
</dbReference>
<comment type="cofactor">
    <cofactor evidence="1">
        <name>Zn(2+)</name>
        <dbReference type="ChEBI" id="CHEBI:29105"/>
    </cofactor>
</comment>
<evidence type="ECO:0000256" key="2">
    <source>
        <dbReference type="ARBA" id="ARBA00005988"/>
    </source>
</evidence>
<dbReference type="PATRIC" id="fig|1202724.3.peg.1039"/>
<keyword evidence="3" id="KW-0645">Protease</keyword>
<evidence type="ECO:0000256" key="6">
    <source>
        <dbReference type="ARBA" id="ARBA00023049"/>
    </source>
</evidence>
<accession>A0A0M9VHD7</accession>
<dbReference type="GO" id="GO:0008270">
    <property type="term" value="F:zinc ion binding"/>
    <property type="evidence" value="ECO:0007669"/>
    <property type="project" value="InterPro"/>
</dbReference>
<comment type="caution">
    <text evidence="7">Lacks conserved residue(s) required for the propagation of feature annotation.</text>
</comment>
<dbReference type="STRING" id="1202724.AM493_05025"/>
<evidence type="ECO:0000313" key="11">
    <source>
        <dbReference type="Proteomes" id="UP000037755"/>
    </source>
</evidence>
<feature type="chain" id="PRO_5005838946" description="Peptidase M14 domain-containing protein" evidence="8">
    <location>
        <begin position="19"/>
        <end position="834"/>
    </location>
</feature>
<dbReference type="InterPro" id="IPR029062">
    <property type="entry name" value="Class_I_gatase-like"/>
</dbReference>
<dbReference type="SMART" id="SM00631">
    <property type="entry name" value="Zn_pept"/>
    <property type="match status" value="1"/>
</dbReference>
<dbReference type="Gene3D" id="3.40.630.10">
    <property type="entry name" value="Zn peptidases"/>
    <property type="match status" value="1"/>
</dbReference>
<comment type="similarity">
    <text evidence="2 7">Belongs to the peptidase M14 family.</text>
</comment>
<evidence type="ECO:0000256" key="7">
    <source>
        <dbReference type="PROSITE-ProRule" id="PRU01379"/>
    </source>
</evidence>
<dbReference type="Pfam" id="PF00246">
    <property type="entry name" value="Peptidase_M14"/>
    <property type="match status" value="1"/>
</dbReference>
<dbReference type="SUPFAM" id="SSF53187">
    <property type="entry name" value="Zn-dependent exopeptidases"/>
    <property type="match status" value="1"/>
</dbReference>
<dbReference type="SUPFAM" id="SSF52317">
    <property type="entry name" value="Class I glutamine amidotransferase-like"/>
    <property type="match status" value="1"/>
</dbReference>
<keyword evidence="11" id="KW-1185">Reference proteome</keyword>
<evidence type="ECO:0000256" key="4">
    <source>
        <dbReference type="ARBA" id="ARBA00022801"/>
    </source>
</evidence>
<evidence type="ECO:0000256" key="8">
    <source>
        <dbReference type="SAM" id="SignalP"/>
    </source>
</evidence>
<evidence type="ECO:0000256" key="5">
    <source>
        <dbReference type="ARBA" id="ARBA00022833"/>
    </source>
</evidence>
<feature type="signal peptide" evidence="8">
    <location>
        <begin position="1"/>
        <end position="18"/>
    </location>
</feature>
<keyword evidence="8" id="KW-0732">Signal</keyword>
<name>A0A0M9VHD7_9FLAO</name>
<gene>
    <name evidence="10" type="ORF">AM493_05025</name>
</gene>
<dbReference type="GO" id="GO:0006508">
    <property type="term" value="P:proteolysis"/>
    <property type="evidence" value="ECO:0007669"/>
    <property type="project" value="UniProtKB-KW"/>
</dbReference>
<dbReference type="OrthoDB" id="9758209at2"/>
<keyword evidence="5" id="KW-0862">Zinc</keyword>
<dbReference type="RefSeq" id="WP_054406657.1">
    <property type="nucleotide sequence ID" value="NZ_FOYA01000003.1"/>
</dbReference>
<evidence type="ECO:0000256" key="3">
    <source>
        <dbReference type="ARBA" id="ARBA00022670"/>
    </source>
</evidence>
<keyword evidence="6" id="KW-0482">Metalloprotease</keyword>
<dbReference type="GO" id="GO:0004181">
    <property type="term" value="F:metallocarboxypeptidase activity"/>
    <property type="evidence" value="ECO:0007669"/>
    <property type="project" value="InterPro"/>
</dbReference>
<dbReference type="PROSITE" id="PS52035">
    <property type="entry name" value="PEPTIDASE_M14"/>
    <property type="match status" value="1"/>
</dbReference>
<feature type="domain" description="Peptidase M14" evidence="9">
    <location>
        <begin position="32"/>
        <end position="351"/>
    </location>
</feature>
<reference evidence="10 11" key="1">
    <citation type="submission" date="2015-08" db="EMBL/GenBank/DDBJ databases">
        <title>Whole genome sequence of Flavobacterium akiainvivens IK-1T, from decaying Wikstroemia oahuensis, an endemic Hawaiian shrub.</title>
        <authorList>
            <person name="Wan X."/>
            <person name="Hou S."/>
            <person name="Saito J."/>
            <person name="Donachie S."/>
        </authorList>
    </citation>
    <scope>NUCLEOTIDE SEQUENCE [LARGE SCALE GENOMIC DNA]</scope>
    <source>
        <strain evidence="10 11">IK-1</strain>
    </source>
</reference>
<dbReference type="PANTHER" id="PTHR11705:SF143">
    <property type="entry name" value="SLL0236 PROTEIN"/>
    <property type="match status" value="1"/>
</dbReference>
<protein>
    <recommendedName>
        <fullName evidence="9">Peptidase M14 domain-containing protein</fullName>
    </recommendedName>
</protein>
<dbReference type="Proteomes" id="UP000037755">
    <property type="component" value="Unassembled WGS sequence"/>
</dbReference>
<evidence type="ECO:0000256" key="1">
    <source>
        <dbReference type="ARBA" id="ARBA00001947"/>
    </source>
</evidence>
<dbReference type="InterPro" id="IPR000834">
    <property type="entry name" value="Peptidase_M14"/>
</dbReference>
<dbReference type="AlphaFoldDB" id="A0A0M9VHD7"/>
<keyword evidence="4" id="KW-0378">Hydrolase</keyword>
<evidence type="ECO:0000313" key="10">
    <source>
        <dbReference type="EMBL" id="KOS05462.1"/>
    </source>
</evidence>
<sequence>MKHFFASLSLLISLSISAQLKSPAEFLPEYGKHVTYYHQLEAYFAQLQQNTDMMQHVVYGQTYEGRDLHTYIISTPENIKDIDNIRKYHLQQAGLASGTATATRGNKAIVWLSFNVHGNEPAAAESAMNVAYQLINPANAETKEWLKDIVIILDPCLNPDGYSRYGNWLHSITGQQLHPGLADREHMEPWPGGRENHYAYDLNRDWAWQIQKESQQRIALYNQWMPMVHVDVHEMGYNEPYFFPPAAEPMHDFITQAQKDFHTAIGEVTAKKFDNKGWSYYTREVFDLFYPSYGDTYPTFNGAVGMTYEQGGIGAGRAVARENGTVLTLQDRIDHHSTAILAAVETAAWQREKLVKNFRLYFKDAREHPKGKYEAYVVKSGGKTEELAAMLTRNNIAFAYADETKKLSGYNYQADKDKDFTLEPNDLIIKARQPKGVLAQVFFEPEQRLSDSLSYDITAWALPHAFGVQSYALKRDISVKTKTSPNYKGKLEVDRVYAFYIPWNGRQSVKVLAQLHKNKIRVRSAHKASFYRGINIKTGDLIVLKGDNTHIDNFEQTLKVLLDSKPDYEAIESGFSLTGADLGSEAYPLLEEPKVLLLSGRGISSTDFGQAWFYFDDMINYPVSIVDIANLSRISFSDFNTIVLAEGWYDLNDALKARIDSFIDGGGKVIAIGSALDIFTDRAGYSLTKYATETSRTAEQEAEDAAELDARFYNYESYIRRELSSSVSGAIVENVLDASHPLSYGLGDKYFSMKTSTTYYQLLKGASNVIYVPQGYKSFGFIGSSLKKKLGNTVTFAVEQKGSGSIIYMADNPLFRGFWENGNLLFGNAVFQVN</sequence>